<protein>
    <submittedName>
        <fullName evidence="2">Uncharacterized protein</fullName>
    </submittedName>
</protein>
<name>A0A5B0PBZ6_PUCGR</name>
<proteinExistence type="predicted"/>
<dbReference type="AlphaFoldDB" id="A0A5B0PBZ6"/>
<comment type="caution">
    <text evidence="2">The sequence shown here is derived from an EMBL/GenBank/DDBJ whole genome shotgun (WGS) entry which is preliminary data.</text>
</comment>
<gene>
    <name evidence="1" type="ORF">PGT21_008952</name>
    <name evidence="2" type="ORF">PGTUg99_018072</name>
</gene>
<accession>A0A5B0PBZ6</accession>
<evidence type="ECO:0000313" key="4">
    <source>
        <dbReference type="Proteomes" id="UP000325313"/>
    </source>
</evidence>
<evidence type="ECO:0000313" key="1">
    <source>
        <dbReference type="EMBL" id="KAA1096220.1"/>
    </source>
</evidence>
<keyword evidence="3" id="KW-1185">Reference proteome</keyword>
<reference evidence="3 4" key="1">
    <citation type="submission" date="2019-05" db="EMBL/GenBank/DDBJ databases">
        <title>Emergence of the Ug99 lineage of the wheat stem rust pathogen through somatic hybridization.</title>
        <authorList>
            <person name="Li F."/>
            <person name="Upadhyaya N.M."/>
            <person name="Sperschneider J."/>
            <person name="Matny O."/>
            <person name="Nguyen-Phuc H."/>
            <person name="Mago R."/>
            <person name="Raley C."/>
            <person name="Miller M.E."/>
            <person name="Silverstein K.A.T."/>
            <person name="Henningsen E."/>
            <person name="Hirsch C.D."/>
            <person name="Visser B."/>
            <person name="Pretorius Z.A."/>
            <person name="Steffenson B.J."/>
            <person name="Schwessinger B."/>
            <person name="Dodds P.N."/>
            <person name="Figueroa M."/>
        </authorList>
    </citation>
    <scope>NUCLEOTIDE SEQUENCE [LARGE SCALE GENOMIC DNA]</scope>
    <source>
        <strain evidence="1">21-0</strain>
        <strain evidence="2 4">Ug99</strain>
    </source>
</reference>
<dbReference type="Proteomes" id="UP000324748">
    <property type="component" value="Unassembled WGS sequence"/>
</dbReference>
<dbReference type="Proteomes" id="UP000325313">
    <property type="component" value="Unassembled WGS sequence"/>
</dbReference>
<evidence type="ECO:0000313" key="3">
    <source>
        <dbReference type="Proteomes" id="UP000324748"/>
    </source>
</evidence>
<dbReference type="EMBL" id="VDEP01000343">
    <property type="protein sequence ID" value="KAA1099095.1"/>
    <property type="molecule type" value="Genomic_DNA"/>
</dbReference>
<sequence>MKLGGRLPEFTHTLEDDSQWTSADGCWESLAKKWESFFRPKPNLKPNSILNHKLELYQSHYLRYKKPSSSHVFQILIGHSLLISTSRPSLSNILQHHLRRQSLTIVYLESSTPVPFHLDIIKFIINRIT</sequence>
<organism evidence="2 4">
    <name type="scientific">Puccinia graminis f. sp. tritici</name>
    <dbReference type="NCBI Taxonomy" id="56615"/>
    <lineage>
        <taxon>Eukaryota</taxon>
        <taxon>Fungi</taxon>
        <taxon>Dikarya</taxon>
        <taxon>Basidiomycota</taxon>
        <taxon>Pucciniomycotina</taxon>
        <taxon>Pucciniomycetes</taxon>
        <taxon>Pucciniales</taxon>
        <taxon>Pucciniaceae</taxon>
        <taxon>Puccinia</taxon>
    </lineage>
</organism>
<evidence type="ECO:0000313" key="2">
    <source>
        <dbReference type="EMBL" id="KAA1099095.1"/>
    </source>
</evidence>
<dbReference type="EMBL" id="VSWC01000067">
    <property type="protein sequence ID" value="KAA1096220.1"/>
    <property type="molecule type" value="Genomic_DNA"/>
</dbReference>